<dbReference type="Proteomes" id="UP000732377">
    <property type="component" value="Unassembled WGS sequence"/>
</dbReference>
<evidence type="ECO:0000256" key="4">
    <source>
        <dbReference type="ARBA" id="ARBA00023136"/>
    </source>
</evidence>
<reference evidence="6" key="1">
    <citation type="submission" date="2017-11" db="EMBL/GenBank/DDBJ databases">
        <title>Three new genomes from thermophilic consortium.</title>
        <authorList>
            <person name="Quaggio R."/>
            <person name="Amgarten D."/>
            <person name="Setubal J.C."/>
        </authorList>
    </citation>
    <scope>NUCLEOTIDE SEQUENCE</scope>
    <source>
        <strain evidence="6">ZCTH01-B2</strain>
    </source>
</reference>
<feature type="transmembrane region" description="Helical" evidence="5">
    <location>
        <begin position="35"/>
        <end position="59"/>
    </location>
</feature>
<keyword evidence="4 5" id="KW-0472">Membrane</keyword>
<keyword evidence="1" id="KW-1003">Cell membrane</keyword>
<sequence>MDSVSLVLLAAALSLDALMAGLLYGLRGIRVSPGAAAIVSGATALLLGAAMGAGAFLAARLPPAAAEQAGAAILAATGLWITAQTLRSHPGVRRRAGEPTPRRVWRLRLGSFGIVVEILREPSVADLDRSGHINPTEALLLGVALALDSVAAGLGAGMTGLSPLGLPLAAGVTSFALLSAGSRLAGHLPLRLGGRWAALHGVMLALLGLYRMMR</sequence>
<protein>
    <submittedName>
        <fullName evidence="6">Sporulation membrane protein YtaF</fullName>
    </submittedName>
</protein>
<accession>A0A953I0C9</accession>
<dbReference type="PANTHER" id="PTHR35529:SF2">
    <property type="entry name" value="SPORULATION PROTEIN YTAF-RELATED"/>
    <property type="match status" value="1"/>
</dbReference>
<dbReference type="NCBIfam" id="TIGR02840">
    <property type="entry name" value="spore_YtaF"/>
    <property type="match status" value="1"/>
</dbReference>
<evidence type="ECO:0000313" key="6">
    <source>
        <dbReference type="EMBL" id="MBY6274632.1"/>
    </source>
</evidence>
<dbReference type="AlphaFoldDB" id="A0A953I0C9"/>
<evidence type="ECO:0000256" key="1">
    <source>
        <dbReference type="ARBA" id="ARBA00022475"/>
    </source>
</evidence>
<evidence type="ECO:0000256" key="2">
    <source>
        <dbReference type="ARBA" id="ARBA00022692"/>
    </source>
</evidence>
<name>A0A953I0C9_SYMTR</name>
<proteinExistence type="predicted"/>
<gene>
    <name evidence="6" type="primary">ytaF</name>
    <name evidence="6" type="ORF">CWE10_00215</name>
</gene>
<evidence type="ECO:0000256" key="5">
    <source>
        <dbReference type="SAM" id="Phobius"/>
    </source>
</evidence>
<keyword evidence="2 5" id="KW-0812">Transmembrane</keyword>
<evidence type="ECO:0000313" key="7">
    <source>
        <dbReference type="Proteomes" id="UP000732377"/>
    </source>
</evidence>
<dbReference type="RefSeq" id="WP_273377387.1">
    <property type="nucleotide sequence ID" value="NZ_PIUK01000001.1"/>
</dbReference>
<dbReference type="EMBL" id="PIUK01000001">
    <property type="protein sequence ID" value="MBY6274632.1"/>
    <property type="molecule type" value="Genomic_DNA"/>
</dbReference>
<evidence type="ECO:0000256" key="3">
    <source>
        <dbReference type="ARBA" id="ARBA00022989"/>
    </source>
</evidence>
<organism evidence="6 7">
    <name type="scientific">Symbiobacterium thermophilum</name>
    <dbReference type="NCBI Taxonomy" id="2734"/>
    <lineage>
        <taxon>Bacteria</taxon>
        <taxon>Bacillati</taxon>
        <taxon>Bacillota</taxon>
        <taxon>Clostridia</taxon>
        <taxon>Eubacteriales</taxon>
        <taxon>Symbiobacteriaceae</taxon>
        <taxon>Symbiobacterium</taxon>
    </lineage>
</organism>
<dbReference type="InterPro" id="IPR014205">
    <property type="entry name" value="Spore_YtaF"/>
</dbReference>
<dbReference type="Pfam" id="PF02659">
    <property type="entry name" value="Mntp"/>
    <property type="match status" value="1"/>
</dbReference>
<comment type="caution">
    <text evidence="6">The sequence shown here is derived from an EMBL/GenBank/DDBJ whole genome shotgun (WGS) entry which is preliminary data.</text>
</comment>
<keyword evidence="3 5" id="KW-1133">Transmembrane helix</keyword>
<dbReference type="InterPro" id="IPR003810">
    <property type="entry name" value="Mntp/YtaF"/>
</dbReference>
<feature type="transmembrane region" description="Helical" evidence="5">
    <location>
        <begin position="138"/>
        <end position="158"/>
    </location>
</feature>
<feature type="transmembrane region" description="Helical" evidence="5">
    <location>
        <begin position="196"/>
        <end position="213"/>
    </location>
</feature>
<dbReference type="PANTHER" id="PTHR35529">
    <property type="entry name" value="MANGANESE EFFLUX PUMP MNTP-RELATED"/>
    <property type="match status" value="1"/>
</dbReference>